<evidence type="ECO:0000256" key="7">
    <source>
        <dbReference type="ARBA" id="ARBA00022777"/>
    </source>
</evidence>
<keyword evidence="5" id="KW-0479">Metal-binding</keyword>
<evidence type="ECO:0000256" key="6">
    <source>
        <dbReference type="ARBA" id="ARBA00022741"/>
    </source>
</evidence>
<dbReference type="PRINTS" id="PR01050">
    <property type="entry name" value="PYRUVTKNASE"/>
</dbReference>
<evidence type="ECO:0000256" key="1">
    <source>
        <dbReference type="ARBA" id="ARBA00004997"/>
    </source>
</evidence>
<dbReference type="InterPro" id="IPR015813">
    <property type="entry name" value="Pyrv/PenolPyrv_kinase-like_dom"/>
</dbReference>
<dbReference type="GO" id="GO:0004743">
    <property type="term" value="F:pyruvate kinase activity"/>
    <property type="evidence" value="ECO:0007669"/>
    <property type="project" value="UniProtKB-EC"/>
</dbReference>
<dbReference type="Gene3D" id="3.20.20.60">
    <property type="entry name" value="Phosphoenolpyruvate-binding domains"/>
    <property type="match status" value="1"/>
</dbReference>
<protein>
    <recommendedName>
        <fullName evidence="3 12">Pyruvate kinase</fullName>
        <ecNumber evidence="3 12">2.7.1.40</ecNumber>
    </recommendedName>
</protein>
<dbReference type="RefSeq" id="WP_266350990.1">
    <property type="nucleotide sequence ID" value="NZ_JAPKNG010000007.1"/>
</dbReference>
<dbReference type="InterPro" id="IPR015793">
    <property type="entry name" value="Pyrv_Knase_brl"/>
</dbReference>
<feature type="domain" description="Pyruvate kinase barrel" evidence="13">
    <location>
        <begin position="135"/>
        <end position="455"/>
    </location>
</feature>
<comment type="similarity">
    <text evidence="2 12">Belongs to the pyruvate kinase family.</text>
</comment>
<evidence type="ECO:0000256" key="10">
    <source>
        <dbReference type="ARBA" id="ARBA00023152"/>
    </source>
</evidence>
<keyword evidence="4 12" id="KW-0808">Transferase</keyword>
<comment type="pathway">
    <text evidence="1 12">Carbohydrate degradation; glycolysis; pyruvate from D-glyceraldehyde 3-phosphate: step 5/5.</text>
</comment>
<keyword evidence="7 12" id="KW-0418">Kinase</keyword>
<evidence type="ECO:0000256" key="5">
    <source>
        <dbReference type="ARBA" id="ARBA00022723"/>
    </source>
</evidence>
<dbReference type="EC" id="2.7.1.40" evidence="3 12"/>
<dbReference type="PANTHER" id="PTHR11817">
    <property type="entry name" value="PYRUVATE KINASE"/>
    <property type="match status" value="1"/>
</dbReference>
<dbReference type="InterPro" id="IPR011037">
    <property type="entry name" value="Pyrv_Knase-like_insert_dom_sf"/>
</dbReference>
<evidence type="ECO:0000256" key="8">
    <source>
        <dbReference type="ARBA" id="ARBA00022840"/>
    </source>
</evidence>
<evidence type="ECO:0000256" key="9">
    <source>
        <dbReference type="ARBA" id="ARBA00022842"/>
    </source>
</evidence>
<evidence type="ECO:0000256" key="4">
    <source>
        <dbReference type="ARBA" id="ARBA00022679"/>
    </source>
</evidence>
<keyword evidence="10 12" id="KW-0324">Glycolysis</keyword>
<dbReference type="InterPro" id="IPR040442">
    <property type="entry name" value="Pyrv_kinase-like_dom_sf"/>
</dbReference>
<evidence type="ECO:0000256" key="12">
    <source>
        <dbReference type="RuleBase" id="RU000504"/>
    </source>
</evidence>
<reference evidence="14 15" key="1">
    <citation type="submission" date="2023-07" db="EMBL/GenBank/DDBJ databases">
        <title>Genomic Encyclopedia of Type Strains, Phase IV (KMG-IV): sequencing the most valuable type-strain genomes for metagenomic binning, comparative biology and taxonomic classification.</title>
        <authorList>
            <person name="Goeker M."/>
        </authorList>
    </citation>
    <scope>NUCLEOTIDE SEQUENCE [LARGE SCALE GENOMIC DNA]</scope>
    <source>
        <strain evidence="14 15">B6-8</strain>
    </source>
</reference>
<name>A0ABU0HF25_9HYPH</name>
<organism evidence="14 15">
    <name type="scientific">Kaistia dalseonensis</name>
    <dbReference type="NCBI Taxonomy" id="410840"/>
    <lineage>
        <taxon>Bacteria</taxon>
        <taxon>Pseudomonadati</taxon>
        <taxon>Pseudomonadota</taxon>
        <taxon>Alphaproteobacteria</taxon>
        <taxon>Hyphomicrobiales</taxon>
        <taxon>Kaistiaceae</taxon>
        <taxon>Kaistia</taxon>
    </lineage>
</organism>
<dbReference type="SUPFAM" id="SSF51621">
    <property type="entry name" value="Phosphoenolpyruvate/pyruvate domain"/>
    <property type="match status" value="1"/>
</dbReference>
<dbReference type="Pfam" id="PF00224">
    <property type="entry name" value="PK"/>
    <property type="match status" value="1"/>
</dbReference>
<accession>A0ABU0HF25</accession>
<proteinExistence type="inferred from homology"/>
<dbReference type="GO" id="GO:0016301">
    <property type="term" value="F:kinase activity"/>
    <property type="evidence" value="ECO:0007669"/>
    <property type="project" value="UniProtKB-KW"/>
</dbReference>
<evidence type="ECO:0000256" key="11">
    <source>
        <dbReference type="ARBA" id="ARBA00023317"/>
    </source>
</evidence>
<keyword evidence="11 14" id="KW-0670">Pyruvate</keyword>
<sequence>MTEHNLIELKADVETLAATVRAEGETIAAAWAPWIERPEFKASAANLADYLALRRRDIRPLQRRLMAHGLSSLGRLESRVQPTLNAVLAALDAFTDAAPRRPLPSEAEFFDGEHRLAERTTEILGPVSQTRAVHLLITCPPEAAEGPEFMRRLARMGVEAVRINCAHDDAAAWGRMIGYAREASAATGRPIKILMDLAGPKIRTGLIRPVDGHRRVGVDDLFAIAIPGQLDKADEGLIAVECTLPQALMAAKPGERIFVDDGKLATVVESVSPWGVTVRVTTSPDEDGYKLKEEKGVNFPDTHFSIPALTEKDIVDLAFIAEHADGIEFSFVQSEEDVAALHRALERIRPDWRKLSLILKIETTRALGNLPDILARAAGRQPTAIMIARGDLAVEIGFSRLAEMQEELLWIGEAAQVPVIWATQVLEHLIKKGVPLRGEMTDAAMSARAECVMLNKGPNLFAAITELDTLLSRMSENQYKKAPRLRRLTSW</sequence>
<dbReference type="EMBL" id="JAUSVO010000007">
    <property type="protein sequence ID" value="MDQ0440111.1"/>
    <property type="molecule type" value="Genomic_DNA"/>
</dbReference>
<dbReference type="InterPro" id="IPR015806">
    <property type="entry name" value="Pyrv_Knase_insert_dom_sf"/>
</dbReference>
<comment type="caution">
    <text evidence="14">The sequence shown here is derived from an EMBL/GenBank/DDBJ whole genome shotgun (WGS) entry which is preliminary data.</text>
</comment>
<keyword evidence="9 12" id="KW-0460">Magnesium</keyword>
<dbReference type="Proteomes" id="UP001241603">
    <property type="component" value="Unassembled WGS sequence"/>
</dbReference>
<gene>
    <name evidence="14" type="ORF">QO014_004524</name>
</gene>
<evidence type="ECO:0000256" key="2">
    <source>
        <dbReference type="ARBA" id="ARBA00008663"/>
    </source>
</evidence>
<comment type="catalytic activity">
    <reaction evidence="12">
        <text>pyruvate + ATP = phosphoenolpyruvate + ADP + H(+)</text>
        <dbReference type="Rhea" id="RHEA:18157"/>
        <dbReference type="ChEBI" id="CHEBI:15361"/>
        <dbReference type="ChEBI" id="CHEBI:15378"/>
        <dbReference type="ChEBI" id="CHEBI:30616"/>
        <dbReference type="ChEBI" id="CHEBI:58702"/>
        <dbReference type="ChEBI" id="CHEBI:456216"/>
        <dbReference type="EC" id="2.7.1.40"/>
    </reaction>
</comment>
<evidence type="ECO:0000313" key="14">
    <source>
        <dbReference type="EMBL" id="MDQ0440111.1"/>
    </source>
</evidence>
<evidence type="ECO:0000259" key="13">
    <source>
        <dbReference type="Pfam" id="PF00224"/>
    </source>
</evidence>
<evidence type="ECO:0000313" key="15">
    <source>
        <dbReference type="Proteomes" id="UP001241603"/>
    </source>
</evidence>
<keyword evidence="6" id="KW-0547">Nucleotide-binding</keyword>
<keyword evidence="15" id="KW-1185">Reference proteome</keyword>
<evidence type="ECO:0000256" key="3">
    <source>
        <dbReference type="ARBA" id="ARBA00012142"/>
    </source>
</evidence>
<dbReference type="Gene3D" id="2.40.33.10">
    <property type="entry name" value="PK beta-barrel domain-like"/>
    <property type="match status" value="1"/>
</dbReference>
<keyword evidence="8" id="KW-0067">ATP-binding</keyword>
<dbReference type="SUPFAM" id="SSF50800">
    <property type="entry name" value="PK beta-barrel domain-like"/>
    <property type="match status" value="1"/>
</dbReference>
<dbReference type="InterPro" id="IPR001697">
    <property type="entry name" value="Pyr_Knase"/>
</dbReference>